<dbReference type="InterPro" id="IPR036910">
    <property type="entry name" value="HMG_box_dom_sf"/>
</dbReference>
<evidence type="ECO:0008006" key="3">
    <source>
        <dbReference type="Google" id="ProtNLM"/>
    </source>
</evidence>
<dbReference type="CDD" id="cd00084">
    <property type="entry name" value="HMG-box_SF"/>
    <property type="match status" value="1"/>
</dbReference>
<dbReference type="SMR" id="M1K8U7"/>
<feature type="signal peptide" evidence="1">
    <location>
        <begin position="1"/>
        <end position="19"/>
    </location>
</feature>
<dbReference type="VEuPathDB" id="MicrosporidiaDB:AEWR_061230"/>
<protein>
    <recommendedName>
        <fullName evidence="3">HMG box domain-containing protein</fullName>
    </recommendedName>
</protein>
<accession>M1K8U7</accession>
<dbReference type="SUPFAM" id="SSF47095">
    <property type="entry name" value="HMG-box"/>
    <property type="match status" value="1"/>
</dbReference>
<keyword evidence="1" id="KW-0732">Signal</keyword>
<feature type="chain" id="PRO_5004015214" description="HMG box domain-containing protein" evidence="1">
    <location>
        <begin position="20"/>
        <end position="219"/>
    </location>
</feature>
<gene>
    <name evidence="2" type="ORF">ECU06_1260</name>
</gene>
<evidence type="ECO:0000313" key="2">
    <source>
        <dbReference type="EMBL" id="AGE95737.1"/>
    </source>
</evidence>
<organism evidence="2">
    <name type="scientific">Encephalitozoon cuniculi</name>
    <name type="common">Microsporidian parasite</name>
    <dbReference type="NCBI Taxonomy" id="6035"/>
    <lineage>
        <taxon>Eukaryota</taxon>
        <taxon>Fungi</taxon>
        <taxon>Fungi incertae sedis</taxon>
        <taxon>Microsporidia</taxon>
        <taxon>Unikaryonidae</taxon>
        <taxon>Encephalitozoon</taxon>
    </lineage>
</organism>
<dbReference type="AlphaFoldDB" id="M1K8U7"/>
<dbReference type="VEuPathDB" id="MicrosporidiaDB:ECU06_1260"/>
<name>M1K8U7_ENCCN</name>
<reference evidence="2" key="1">
    <citation type="journal article" date="2013" name="Eukaryot. Cell">
        <title>Extremely Reduced Levels of Heterozygosity in the Vertebrate Pathogen Encephalitozoon cuniculi.</title>
        <authorList>
            <person name="Selman M."/>
            <person name="Sak B."/>
            <person name="Kvac M."/>
            <person name="Farinelli L."/>
            <person name="Weiss L.M."/>
            <person name="Corradi N."/>
        </authorList>
    </citation>
    <scope>NUCLEOTIDE SEQUENCE</scope>
</reference>
<dbReference type="Gene3D" id="1.10.30.10">
    <property type="entry name" value="High mobility group box domain"/>
    <property type="match status" value="1"/>
</dbReference>
<evidence type="ECO:0000256" key="1">
    <source>
        <dbReference type="SAM" id="SignalP"/>
    </source>
</evidence>
<dbReference type="VEuPathDB" id="MicrosporidiaDB:AEWQ_061220"/>
<dbReference type="VEuPathDB" id="MicrosporidiaDB:M970_061230"/>
<dbReference type="EMBL" id="KC513609">
    <property type="protein sequence ID" value="AGE95737.1"/>
    <property type="molecule type" value="Genomic_DNA"/>
</dbReference>
<sequence>MTLFTGFIVFLFFSRSIFRNCIPLGMHRDVLRFLCKTSTKQRSPYSVFAREFFRENRFRYESYVLLAKAMVEEWGKMQAEEKSVYVEKCNKDLQTIGKSPDGDENKPSDDLDSMKKLRKYAQSGYTHRWEYSGYLFFVSEIFDICCDMNVSPEENVRMFAEMWNQLDNETQTKCRNSALSLWAERNRERIEMYGAHSRKRIIVKDPRPQRDSNPQPSAP</sequence>
<proteinExistence type="predicted"/>
<dbReference type="VEuPathDB" id="MicrosporidiaDB:AEWD_061250"/>